<comment type="similarity">
    <text evidence="1">Belongs to the guanylate kinase family.</text>
</comment>
<organism evidence="5 6">
    <name type="scientific">Candidatus Kaiserbacteria bacterium RIFCSPHIGHO2_01_FULL_54_36</name>
    <dbReference type="NCBI Taxonomy" id="1798482"/>
    <lineage>
        <taxon>Bacteria</taxon>
        <taxon>Candidatus Kaiseribacteriota</taxon>
    </lineage>
</organism>
<dbReference type="Proteomes" id="UP000178370">
    <property type="component" value="Unassembled WGS sequence"/>
</dbReference>
<keyword evidence="2" id="KW-0808">Transferase</keyword>
<dbReference type="STRING" id="1798482.A2763_01470"/>
<evidence type="ECO:0000256" key="2">
    <source>
        <dbReference type="ARBA" id="ARBA00022679"/>
    </source>
</evidence>
<evidence type="ECO:0000259" key="4">
    <source>
        <dbReference type="PROSITE" id="PS50052"/>
    </source>
</evidence>
<gene>
    <name evidence="5" type="ORF">A2763_01470</name>
</gene>
<evidence type="ECO:0000256" key="3">
    <source>
        <dbReference type="ARBA" id="ARBA00022777"/>
    </source>
</evidence>
<evidence type="ECO:0000313" key="6">
    <source>
        <dbReference type="Proteomes" id="UP000178370"/>
    </source>
</evidence>
<dbReference type="GO" id="GO:0004385">
    <property type="term" value="F:GMP kinase activity"/>
    <property type="evidence" value="ECO:0007669"/>
    <property type="project" value="TreeGrafter"/>
</dbReference>
<protein>
    <recommendedName>
        <fullName evidence="4">Guanylate kinase-like domain-containing protein</fullName>
    </recommendedName>
</protein>
<dbReference type="InterPro" id="IPR008145">
    <property type="entry name" value="GK/Ca_channel_bsu"/>
</dbReference>
<evidence type="ECO:0000313" key="5">
    <source>
        <dbReference type="EMBL" id="OGG50313.1"/>
    </source>
</evidence>
<dbReference type="SUPFAM" id="SSF52540">
    <property type="entry name" value="P-loop containing nucleoside triphosphate hydrolases"/>
    <property type="match status" value="1"/>
</dbReference>
<accession>A0A1F6CM40</accession>
<feature type="domain" description="Guanylate kinase-like" evidence="4">
    <location>
        <begin position="13"/>
        <end position="206"/>
    </location>
</feature>
<comment type="caution">
    <text evidence="5">The sequence shown here is derived from an EMBL/GenBank/DDBJ whole genome shotgun (WGS) entry which is preliminary data.</text>
</comment>
<dbReference type="EMBL" id="MFKV01000015">
    <property type="protein sequence ID" value="OGG50313.1"/>
    <property type="molecule type" value="Genomic_DNA"/>
</dbReference>
<dbReference type="Gene3D" id="3.40.50.300">
    <property type="entry name" value="P-loop containing nucleotide triphosphate hydrolases"/>
    <property type="match status" value="1"/>
</dbReference>
<name>A0A1F6CM40_9BACT</name>
<evidence type="ECO:0000256" key="1">
    <source>
        <dbReference type="ARBA" id="ARBA00005790"/>
    </source>
</evidence>
<sequence>MNSATSASQKFPGYILALTGPSGVGKSTIRRMLAETCSAYVEDIAIITTRNPKKGDDGEYIYATPKEFEGMVREGTIVASTVIPSSNENRQYGYRGVDIEAVWNKGKVPVVITETQLLESLAHYYGRRAILSFGLLPPGESKRAKLSQLLHRLRGRGRETEEHIRDRLKNAEHDMAIFTERKDLFDHVLVNEDLLSLIALVRKKVPAFATVEYQRSADAM</sequence>
<dbReference type="AlphaFoldDB" id="A0A1F6CM40"/>
<dbReference type="Pfam" id="PF00625">
    <property type="entry name" value="Guanylate_kin"/>
    <property type="match status" value="1"/>
</dbReference>
<dbReference type="GO" id="GO:0005829">
    <property type="term" value="C:cytosol"/>
    <property type="evidence" value="ECO:0007669"/>
    <property type="project" value="TreeGrafter"/>
</dbReference>
<dbReference type="PANTHER" id="PTHR23117">
    <property type="entry name" value="GUANYLATE KINASE-RELATED"/>
    <property type="match status" value="1"/>
</dbReference>
<reference evidence="5 6" key="1">
    <citation type="journal article" date="2016" name="Nat. Commun.">
        <title>Thousands of microbial genomes shed light on interconnected biogeochemical processes in an aquifer system.</title>
        <authorList>
            <person name="Anantharaman K."/>
            <person name="Brown C.T."/>
            <person name="Hug L.A."/>
            <person name="Sharon I."/>
            <person name="Castelle C.J."/>
            <person name="Probst A.J."/>
            <person name="Thomas B.C."/>
            <person name="Singh A."/>
            <person name="Wilkins M.J."/>
            <person name="Karaoz U."/>
            <person name="Brodie E.L."/>
            <person name="Williams K.H."/>
            <person name="Hubbard S.S."/>
            <person name="Banfield J.F."/>
        </authorList>
    </citation>
    <scope>NUCLEOTIDE SEQUENCE [LARGE SCALE GENOMIC DNA]</scope>
</reference>
<dbReference type="SMART" id="SM00072">
    <property type="entry name" value="GuKc"/>
    <property type="match status" value="1"/>
</dbReference>
<dbReference type="PROSITE" id="PS50052">
    <property type="entry name" value="GUANYLATE_KINASE_2"/>
    <property type="match status" value="1"/>
</dbReference>
<dbReference type="InterPro" id="IPR008144">
    <property type="entry name" value="Guanylate_kin-like_dom"/>
</dbReference>
<dbReference type="InterPro" id="IPR027417">
    <property type="entry name" value="P-loop_NTPase"/>
</dbReference>
<dbReference type="Gene3D" id="3.30.63.10">
    <property type="entry name" value="Guanylate Kinase phosphate binding domain"/>
    <property type="match status" value="1"/>
</dbReference>
<keyword evidence="3" id="KW-0418">Kinase</keyword>
<dbReference type="PANTHER" id="PTHR23117:SF13">
    <property type="entry name" value="GUANYLATE KINASE"/>
    <property type="match status" value="1"/>
</dbReference>
<proteinExistence type="inferred from homology"/>